<reference evidence="1 2" key="1">
    <citation type="submission" date="2020-08" db="EMBL/GenBank/DDBJ databases">
        <title>Genome sequence of Rhodobacteraceae bacterium Lw-13e.</title>
        <authorList>
            <person name="Poehlein A."/>
            <person name="Wolter L."/>
            <person name="Daniel R."/>
            <person name="Brinkhoff T."/>
        </authorList>
    </citation>
    <scope>NUCLEOTIDE SEQUENCE [LARGE SCALE GENOMIC DNA]</scope>
    <source>
        <strain evidence="1 2">Lw-13e</strain>
    </source>
</reference>
<organism evidence="1 2">
    <name type="scientific">Pseudooceanicola algae</name>
    <dbReference type="NCBI Taxonomy" id="1537215"/>
    <lineage>
        <taxon>Bacteria</taxon>
        <taxon>Pseudomonadati</taxon>
        <taxon>Pseudomonadota</taxon>
        <taxon>Alphaproteobacteria</taxon>
        <taxon>Rhodobacterales</taxon>
        <taxon>Paracoccaceae</taxon>
        <taxon>Pseudooceanicola</taxon>
    </lineage>
</organism>
<dbReference type="Proteomes" id="UP000283786">
    <property type="component" value="Chromosome"/>
</dbReference>
<protein>
    <submittedName>
        <fullName evidence="1">Uncharacterized protein</fullName>
    </submittedName>
</protein>
<dbReference type="KEGG" id="palw:PSAL_005880"/>
<proteinExistence type="predicted"/>
<evidence type="ECO:0000313" key="1">
    <source>
        <dbReference type="EMBL" id="QPM89372.1"/>
    </source>
</evidence>
<accession>A0A418SDF0</accession>
<keyword evidence="2" id="KW-1185">Reference proteome</keyword>
<name>A0A418SDF0_9RHOB</name>
<dbReference type="AlphaFoldDB" id="A0A418SDF0"/>
<evidence type="ECO:0000313" key="2">
    <source>
        <dbReference type="Proteomes" id="UP000283786"/>
    </source>
</evidence>
<gene>
    <name evidence="1" type="ORF">PSAL_005880</name>
</gene>
<dbReference type="EMBL" id="CP060436">
    <property type="protein sequence ID" value="QPM89372.1"/>
    <property type="molecule type" value="Genomic_DNA"/>
</dbReference>
<dbReference type="RefSeq" id="WP_196222855.1">
    <property type="nucleotide sequence ID" value="NZ_CP060436.1"/>
</dbReference>
<sequence>MTKNPDTTDRTPWIDRRDIVGLIGVGLIGYGSWLVYEPAGFLTAGAVLAGVAIFGVRS</sequence>